<evidence type="ECO:0000313" key="11">
    <source>
        <dbReference type="Proteomes" id="UP000186216"/>
    </source>
</evidence>
<evidence type="ECO:0000256" key="6">
    <source>
        <dbReference type="ARBA" id="ARBA00022840"/>
    </source>
</evidence>
<dbReference type="FunFam" id="3.40.50.300:FF:000016">
    <property type="entry name" value="Oligopeptide ABC transporter ATP-binding component"/>
    <property type="match status" value="1"/>
</dbReference>
<keyword evidence="3" id="KW-0813">Transport</keyword>
<dbReference type="SUPFAM" id="SSF52540">
    <property type="entry name" value="P-loop containing nucleoside triphosphate hydrolases"/>
    <property type="match status" value="1"/>
</dbReference>
<dbReference type="InterPro" id="IPR003593">
    <property type="entry name" value="AAA+_ATPase"/>
</dbReference>
<dbReference type="PROSITE" id="PS50893">
    <property type="entry name" value="ABC_TRANSPORTER_2"/>
    <property type="match status" value="1"/>
</dbReference>
<evidence type="ECO:0000313" key="12">
    <source>
        <dbReference type="Proteomes" id="UP001215549"/>
    </source>
</evidence>
<sequence length="331" mass="36249">MTRLEGDLVLSVRDLETTIGTKRGEFNAIDGVSFDMYAGETLGLVGESGSGKSLTGLSLMQLLPRNIARITRGSIKLGETELTELDDTELRHIRGRDIAMILQDPQTSLNPAFTIGDQIVEALRLHRKPAGGGYLSMAIDALRKVRVAAPEMRVNAYPHQMSGGMRQRAVGAIAISCRPKVIIADEPTTSLDVTVQAQYLRLLRELQDETGMSILFITHDFGIVARVCHRLAVMYAGQIVEYGPVRRIFQTPSHPYTQALLQSVPKMNDQVGRLPSIEGTPPPLWNKPKGCGFAPHCPFADAKCHAERPPTFDLGGTGREAHGAKCWRLLS</sequence>
<evidence type="ECO:0000259" key="8">
    <source>
        <dbReference type="PROSITE" id="PS50893"/>
    </source>
</evidence>
<feature type="domain" description="ABC transporter" evidence="8">
    <location>
        <begin position="10"/>
        <end position="261"/>
    </location>
</feature>
<reference evidence="9 11" key="1">
    <citation type="submission" date="2017-01" db="EMBL/GenBank/DDBJ databases">
        <authorList>
            <person name="Varghese N."/>
            <person name="Submissions S."/>
        </authorList>
    </citation>
    <scope>NUCLEOTIDE SEQUENCE [LARGE SCALE GENOMIC DNA]</scope>
    <source>
        <strain evidence="9 11">DSM 18447</strain>
    </source>
</reference>
<dbReference type="PANTHER" id="PTHR43297">
    <property type="entry name" value="OLIGOPEPTIDE TRANSPORT ATP-BINDING PROTEIN APPD"/>
    <property type="match status" value="1"/>
</dbReference>
<dbReference type="GO" id="GO:0015833">
    <property type="term" value="P:peptide transport"/>
    <property type="evidence" value="ECO:0007669"/>
    <property type="project" value="InterPro"/>
</dbReference>
<dbReference type="CDD" id="cd03257">
    <property type="entry name" value="ABC_NikE_OppD_transporters"/>
    <property type="match status" value="1"/>
</dbReference>
<dbReference type="NCBIfam" id="TIGR01727">
    <property type="entry name" value="oligo_HPY"/>
    <property type="match status" value="1"/>
</dbReference>
<gene>
    <name evidence="10" type="ORF">JHX88_11500</name>
    <name evidence="9" type="ORF">SAMN05421772_12126</name>
</gene>
<organism evidence="9 11">
    <name type="scientific">Paracoccus saliphilus</name>
    <dbReference type="NCBI Taxonomy" id="405559"/>
    <lineage>
        <taxon>Bacteria</taxon>
        <taxon>Pseudomonadati</taxon>
        <taxon>Pseudomonadota</taxon>
        <taxon>Alphaproteobacteria</taxon>
        <taxon>Rhodobacterales</taxon>
        <taxon>Paracoccaceae</taxon>
        <taxon>Paracoccus</taxon>
    </lineage>
</organism>
<dbReference type="InterPro" id="IPR050388">
    <property type="entry name" value="ABC_Ni/Peptide_Import"/>
</dbReference>
<evidence type="ECO:0000256" key="2">
    <source>
        <dbReference type="ARBA" id="ARBA00005417"/>
    </source>
</evidence>
<keyword evidence="6 9" id="KW-0067">ATP-binding</keyword>
<evidence type="ECO:0000313" key="9">
    <source>
        <dbReference type="EMBL" id="SIT12378.1"/>
    </source>
</evidence>
<dbReference type="GO" id="GO:0016887">
    <property type="term" value="F:ATP hydrolysis activity"/>
    <property type="evidence" value="ECO:0007669"/>
    <property type="project" value="InterPro"/>
</dbReference>
<evidence type="ECO:0000256" key="5">
    <source>
        <dbReference type="ARBA" id="ARBA00022741"/>
    </source>
</evidence>
<reference evidence="10 12" key="2">
    <citation type="submission" date="2021-01" db="EMBL/GenBank/DDBJ databases">
        <title>Biogeographic distribution of Paracoccus.</title>
        <authorList>
            <person name="Hollensteiner J."/>
            <person name="Leineberger J."/>
            <person name="Brinkhoff T."/>
            <person name="Daniel R."/>
        </authorList>
    </citation>
    <scope>NUCLEOTIDE SEQUENCE [LARGE SCALE GENOMIC DNA]</scope>
    <source>
        <strain evidence="10 12">DSM 18447</strain>
    </source>
</reference>
<protein>
    <submittedName>
        <fullName evidence="10">ABC transporter ATP-binding protein</fullName>
    </submittedName>
    <submittedName>
        <fullName evidence="9">Peptide/nickel transport system ATP-binding protein</fullName>
    </submittedName>
</protein>
<comment type="subcellular location">
    <subcellularLocation>
        <location evidence="1">Cell inner membrane</location>
        <topology evidence="1">Peripheral membrane protein</topology>
    </subcellularLocation>
</comment>
<dbReference type="EMBL" id="CP067140">
    <property type="protein sequence ID" value="WCR01565.1"/>
    <property type="molecule type" value="Genomic_DNA"/>
</dbReference>
<dbReference type="GO" id="GO:0005524">
    <property type="term" value="F:ATP binding"/>
    <property type="evidence" value="ECO:0007669"/>
    <property type="project" value="UniProtKB-KW"/>
</dbReference>
<dbReference type="Pfam" id="PF00005">
    <property type="entry name" value="ABC_tran"/>
    <property type="match status" value="1"/>
</dbReference>
<keyword evidence="7" id="KW-0472">Membrane</keyword>
<keyword evidence="4" id="KW-1003">Cell membrane</keyword>
<dbReference type="EMBL" id="FTOU01000021">
    <property type="protein sequence ID" value="SIT12378.1"/>
    <property type="molecule type" value="Genomic_DNA"/>
</dbReference>
<evidence type="ECO:0000256" key="3">
    <source>
        <dbReference type="ARBA" id="ARBA00022448"/>
    </source>
</evidence>
<name>A0AA45W7V0_9RHOB</name>
<evidence type="ECO:0000256" key="4">
    <source>
        <dbReference type="ARBA" id="ARBA00022475"/>
    </source>
</evidence>
<dbReference type="GO" id="GO:0055085">
    <property type="term" value="P:transmembrane transport"/>
    <property type="evidence" value="ECO:0007669"/>
    <property type="project" value="UniProtKB-ARBA"/>
</dbReference>
<dbReference type="SMART" id="SM00382">
    <property type="entry name" value="AAA"/>
    <property type="match status" value="1"/>
</dbReference>
<proteinExistence type="inferred from homology"/>
<keyword evidence="5" id="KW-0547">Nucleotide-binding</keyword>
<comment type="similarity">
    <text evidence="2">Belongs to the ABC transporter superfamily.</text>
</comment>
<dbReference type="PANTHER" id="PTHR43297:SF2">
    <property type="entry name" value="DIPEPTIDE TRANSPORT ATP-BINDING PROTEIN DPPD"/>
    <property type="match status" value="1"/>
</dbReference>
<dbReference type="Pfam" id="PF08352">
    <property type="entry name" value="oligo_HPY"/>
    <property type="match status" value="1"/>
</dbReference>
<evidence type="ECO:0000256" key="7">
    <source>
        <dbReference type="ARBA" id="ARBA00023136"/>
    </source>
</evidence>
<evidence type="ECO:0000256" key="1">
    <source>
        <dbReference type="ARBA" id="ARBA00004417"/>
    </source>
</evidence>
<dbReference type="Gene3D" id="3.40.50.300">
    <property type="entry name" value="P-loop containing nucleotide triphosphate hydrolases"/>
    <property type="match status" value="1"/>
</dbReference>
<evidence type="ECO:0000313" key="10">
    <source>
        <dbReference type="EMBL" id="WCR01565.1"/>
    </source>
</evidence>
<dbReference type="RefSeq" id="WP_076528301.1">
    <property type="nucleotide sequence ID" value="NZ_CP067140.1"/>
</dbReference>
<dbReference type="Proteomes" id="UP001215549">
    <property type="component" value="Chromosome"/>
</dbReference>
<dbReference type="GO" id="GO:0005886">
    <property type="term" value="C:plasma membrane"/>
    <property type="evidence" value="ECO:0007669"/>
    <property type="project" value="UniProtKB-SubCell"/>
</dbReference>
<dbReference type="Proteomes" id="UP000186216">
    <property type="component" value="Unassembled WGS sequence"/>
</dbReference>
<dbReference type="InterPro" id="IPR027417">
    <property type="entry name" value="P-loop_NTPase"/>
</dbReference>
<dbReference type="InterPro" id="IPR013563">
    <property type="entry name" value="Oligopep_ABC_C"/>
</dbReference>
<keyword evidence="12" id="KW-1185">Reference proteome</keyword>
<dbReference type="InterPro" id="IPR003439">
    <property type="entry name" value="ABC_transporter-like_ATP-bd"/>
</dbReference>
<dbReference type="AlphaFoldDB" id="A0AA45W7V0"/>
<accession>A0AA45W7V0</accession>